<dbReference type="Proteomes" id="UP001303046">
    <property type="component" value="Unassembled WGS sequence"/>
</dbReference>
<dbReference type="EMBL" id="JAVFWL010000003">
    <property type="protein sequence ID" value="KAK6739634.1"/>
    <property type="molecule type" value="Genomic_DNA"/>
</dbReference>
<evidence type="ECO:0000313" key="2">
    <source>
        <dbReference type="EMBL" id="KAK6739634.1"/>
    </source>
</evidence>
<organism evidence="2 3">
    <name type="scientific">Necator americanus</name>
    <name type="common">Human hookworm</name>
    <dbReference type="NCBI Taxonomy" id="51031"/>
    <lineage>
        <taxon>Eukaryota</taxon>
        <taxon>Metazoa</taxon>
        <taxon>Ecdysozoa</taxon>
        <taxon>Nematoda</taxon>
        <taxon>Chromadorea</taxon>
        <taxon>Rhabditida</taxon>
        <taxon>Rhabditina</taxon>
        <taxon>Rhabditomorpha</taxon>
        <taxon>Strongyloidea</taxon>
        <taxon>Ancylostomatidae</taxon>
        <taxon>Bunostominae</taxon>
        <taxon>Necator</taxon>
    </lineage>
</organism>
<keyword evidence="3" id="KW-1185">Reference proteome</keyword>
<accession>A0ABR1CMP1</accession>
<protein>
    <submittedName>
        <fullName evidence="2">Uncharacterized protein</fullName>
    </submittedName>
</protein>
<proteinExistence type="predicted"/>
<reference evidence="2 3" key="1">
    <citation type="submission" date="2023-08" db="EMBL/GenBank/DDBJ databases">
        <title>A Necator americanus chromosomal reference genome.</title>
        <authorList>
            <person name="Ilik V."/>
            <person name="Petrzelkova K.J."/>
            <person name="Pardy F."/>
            <person name="Fuh T."/>
            <person name="Niatou-Singa F.S."/>
            <person name="Gouil Q."/>
            <person name="Baker L."/>
            <person name="Ritchie M.E."/>
            <person name="Jex A.R."/>
            <person name="Gazzola D."/>
            <person name="Li H."/>
            <person name="Toshio Fujiwara R."/>
            <person name="Zhan B."/>
            <person name="Aroian R.V."/>
            <person name="Pafco B."/>
            <person name="Schwarz E.M."/>
        </authorList>
    </citation>
    <scope>NUCLEOTIDE SEQUENCE [LARGE SCALE GENOMIC DNA]</scope>
    <source>
        <strain evidence="2 3">Aroian</strain>
        <tissue evidence="2">Whole animal</tissue>
    </source>
</reference>
<evidence type="ECO:0000313" key="3">
    <source>
        <dbReference type="Proteomes" id="UP001303046"/>
    </source>
</evidence>
<name>A0ABR1CMP1_NECAM</name>
<feature type="region of interest" description="Disordered" evidence="1">
    <location>
        <begin position="27"/>
        <end position="54"/>
    </location>
</feature>
<gene>
    <name evidence="2" type="primary">Necator_chrIII.g9011</name>
    <name evidence="2" type="ORF">RB195_008246</name>
</gene>
<sequence length="90" mass="9862">MLLEFAGEDYVAVAARQLHGRHEIVHAGSPRVGRPGKATETCRHSLPPRQRAAQCRFGTSSPWGTRLGNDLPFTLFFGPRPTKLPLVSSP</sequence>
<evidence type="ECO:0000256" key="1">
    <source>
        <dbReference type="SAM" id="MobiDB-lite"/>
    </source>
</evidence>
<comment type="caution">
    <text evidence="2">The sequence shown here is derived from an EMBL/GenBank/DDBJ whole genome shotgun (WGS) entry which is preliminary data.</text>
</comment>